<protein>
    <submittedName>
        <fullName evidence="9">VapC toxin family PIN domain ribonuclease</fullName>
    </submittedName>
</protein>
<feature type="domain" description="PIN" evidence="8">
    <location>
        <begin position="19"/>
        <end position="114"/>
    </location>
</feature>
<evidence type="ECO:0000256" key="4">
    <source>
        <dbReference type="ARBA" id="ARBA00022723"/>
    </source>
</evidence>
<keyword evidence="4" id="KW-0479">Metal-binding</keyword>
<dbReference type="PANTHER" id="PTHR33653:SF1">
    <property type="entry name" value="RIBONUCLEASE VAPC2"/>
    <property type="match status" value="1"/>
</dbReference>
<keyword evidence="6" id="KW-0460">Magnesium</keyword>
<keyword evidence="3" id="KW-0540">Nuclease</keyword>
<evidence type="ECO:0000259" key="8">
    <source>
        <dbReference type="Pfam" id="PF01850"/>
    </source>
</evidence>
<evidence type="ECO:0000313" key="9">
    <source>
        <dbReference type="EMBL" id="MDA0141564.1"/>
    </source>
</evidence>
<dbReference type="SUPFAM" id="SSF88723">
    <property type="entry name" value="PIN domain-like"/>
    <property type="match status" value="1"/>
</dbReference>
<dbReference type="Proteomes" id="UP001147700">
    <property type="component" value="Unassembled WGS sequence"/>
</dbReference>
<evidence type="ECO:0000313" key="10">
    <source>
        <dbReference type="Proteomes" id="UP001147700"/>
    </source>
</evidence>
<proteinExistence type="inferred from homology"/>
<evidence type="ECO:0000256" key="2">
    <source>
        <dbReference type="ARBA" id="ARBA00022649"/>
    </source>
</evidence>
<keyword evidence="5" id="KW-0378">Hydrolase</keyword>
<sequence>MLIAIERGPPIPASVLPDDADIAIAAITASELLVGVELADEQRKAARLATVEAILTTFDVISFDLEIARQHAVLLAHARRSGRPRGAHDLQIAATARATARVVVTTDSHAFDDLPAVKHRVAPRH</sequence>
<dbReference type="InterPro" id="IPR050556">
    <property type="entry name" value="Type_II_TA_system_RNase"/>
</dbReference>
<dbReference type="Pfam" id="PF01850">
    <property type="entry name" value="PIN"/>
    <property type="match status" value="1"/>
</dbReference>
<organism evidence="9 10">
    <name type="scientific">Solirubrobacter deserti</name>
    <dbReference type="NCBI Taxonomy" id="2282478"/>
    <lineage>
        <taxon>Bacteria</taxon>
        <taxon>Bacillati</taxon>
        <taxon>Actinomycetota</taxon>
        <taxon>Thermoleophilia</taxon>
        <taxon>Solirubrobacterales</taxon>
        <taxon>Solirubrobacteraceae</taxon>
        <taxon>Solirubrobacter</taxon>
    </lineage>
</organism>
<comment type="caution">
    <text evidence="9">The sequence shown here is derived from an EMBL/GenBank/DDBJ whole genome shotgun (WGS) entry which is preliminary data.</text>
</comment>
<evidence type="ECO:0000256" key="1">
    <source>
        <dbReference type="ARBA" id="ARBA00001946"/>
    </source>
</evidence>
<gene>
    <name evidence="9" type="ORF">OJ962_28985</name>
</gene>
<dbReference type="InterPro" id="IPR002716">
    <property type="entry name" value="PIN_dom"/>
</dbReference>
<keyword evidence="10" id="KW-1185">Reference proteome</keyword>
<keyword evidence="2" id="KW-1277">Toxin-antitoxin system</keyword>
<evidence type="ECO:0000256" key="3">
    <source>
        <dbReference type="ARBA" id="ARBA00022722"/>
    </source>
</evidence>
<dbReference type="InterPro" id="IPR029060">
    <property type="entry name" value="PIN-like_dom_sf"/>
</dbReference>
<dbReference type="Gene3D" id="3.40.50.1010">
    <property type="entry name" value="5'-nuclease"/>
    <property type="match status" value="1"/>
</dbReference>
<dbReference type="PANTHER" id="PTHR33653">
    <property type="entry name" value="RIBONUCLEASE VAPC2"/>
    <property type="match status" value="1"/>
</dbReference>
<comment type="similarity">
    <text evidence="7">Belongs to the PINc/VapC protein family.</text>
</comment>
<comment type="cofactor">
    <cofactor evidence="1">
        <name>Mg(2+)</name>
        <dbReference type="ChEBI" id="CHEBI:18420"/>
    </cofactor>
</comment>
<evidence type="ECO:0000256" key="6">
    <source>
        <dbReference type="ARBA" id="ARBA00022842"/>
    </source>
</evidence>
<evidence type="ECO:0000256" key="7">
    <source>
        <dbReference type="ARBA" id="ARBA00038093"/>
    </source>
</evidence>
<accession>A0ABT4RSM4</accession>
<name>A0ABT4RSM4_9ACTN</name>
<dbReference type="EMBL" id="JAPCID010000060">
    <property type="protein sequence ID" value="MDA0141564.1"/>
    <property type="molecule type" value="Genomic_DNA"/>
</dbReference>
<evidence type="ECO:0000256" key="5">
    <source>
        <dbReference type="ARBA" id="ARBA00022801"/>
    </source>
</evidence>
<reference evidence="9" key="1">
    <citation type="submission" date="2022-10" db="EMBL/GenBank/DDBJ databases">
        <title>The WGS of Solirubrobacter sp. CPCC 204708.</title>
        <authorList>
            <person name="Jiang Z."/>
        </authorList>
    </citation>
    <scope>NUCLEOTIDE SEQUENCE</scope>
    <source>
        <strain evidence="9">CPCC 204708</strain>
    </source>
</reference>